<feature type="transmembrane region" description="Helical" evidence="1">
    <location>
        <begin position="6"/>
        <end position="22"/>
    </location>
</feature>
<accession>A0A371NCE1</accession>
<keyword evidence="3" id="KW-1185">Reference proteome</keyword>
<sequence length="76" mass="8201">MFTGPIIFGFILGFILGSRIRDDRFPPSSYIVLILALILVAWNLGPFPYYTDLPVATGFVAAAVGIMAGRILLGRG</sequence>
<dbReference type="Proteomes" id="UP000256864">
    <property type="component" value="Unassembled WGS sequence"/>
</dbReference>
<feature type="transmembrane region" description="Helical" evidence="1">
    <location>
        <begin position="55"/>
        <end position="73"/>
    </location>
</feature>
<dbReference type="GeneID" id="82297682"/>
<gene>
    <name evidence="2" type="ORF">C7452_0141</name>
</gene>
<keyword evidence="1" id="KW-1133">Transmembrane helix</keyword>
<proteinExistence type="predicted"/>
<evidence type="ECO:0000313" key="3">
    <source>
        <dbReference type="Proteomes" id="UP000256864"/>
    </source>
</evidence>
<evidence type="ECO:0000313" key="2">
    <source>
        <dbReference type="EMBL" id="REE28142.1"/>
    </source>
</evidence>
<name>A0A371NCE1_9EURY</name>
<dbReference type="RefSeq" id="WP_048175794.1">
    <property type="nucleotide sequence ID" value="NZ_QREL01000001.1"/>
</dbReference>
<keyword evidence="1" id="KW-0812">Transmembrane</keyword>
<protein>
    <submittedName>
        <fullName evidence="2">Membrane-bound hydrogenase subunit ehbJ</fullName>
    </submittedName>
</protein>
<comment type="caution">
    <text evidence="2">The sequence shown here is derived from an EMBL/GenBank/DDBJ whole genome shotgun (WGS) entry which is preliminary data.</text>
</comment>
<feature type="transmembrane region" description="Helical" evidence="1">
    <location>
        <begin position="29"/>
        <end position="49"/>
    </location>
</feature>
<organism evidence="2 3">
    <name type="scientific">Methanothermobacter defluvii</name>
    <dbReference type="NCBI Taxonomy" id="49339"/>
    <lineage>
        <taxon>Archaea</taxon>
        <taxon>Methanobacteriati</taxon>
        <taxon>Methanobacteriota</taxon>
        <taxon>Methanomada group</taxon>
        <taxon>Methanobacteria</taxon>
        <taxon>Methanobacteriales</taxon>
        <taxon>Methanobacteriaceae</taxon>
        <taxon>Methanothermobacter</taxon>
    </lineage>
</organism>
<dbReference type="AlphaFoldDB" id="A0A371NCE1"/>
<evidence type="ECO:0000256" key="1">
    <source>
        <dbReference type="SAM" id="Phobius"/>
    </source>
</evidence>
<keyword evidence="1" id="KW-0472">Membrane</keyword>
<reference evidence="2 3" key="1">
    <citation type="submission" date="2018-07" db="EMBL/GenBank/DDBJ databases">
        <title>Genomic Encyclopedia of Type Strains, Phase IV (KMG-IV): sequencing the most valuable type-strain genomes for metagenomic binning, comparative biology and taxonomic classification.</title>
        <authorList>
            <person name="Goeker M."/>
        </authorList>
    </citation>
    <scope>NUCLEOTIDE SEQUENCE [LARGE SCALE GENOMIC DNA]</scope>
    <source>
        <strain evidence="2 3">DSM 7466</strain>
    </source>
</reference>
<dbReference type="EMBL" id="QREL01000001">
    <property type="protein sequence ID" value="REE28142.1"/>
    <property type="molecule type" value="Genomic_DNA"/>
</dbReference>